<gene>
    <name evidence="9" type="ORF">MELLADRAFT_94286</name>
</gene>
<dbReference type="InParanoid" id="F4S763"/>
<dbReference type="InterPro" id="IPR029008">
    <property type="entry name" value="EMC6-like"/>
</dbReference>
<dbReference type="RefSeq" id="XP_007417240.1">
    <property type="nucleotide sequence ID" value="XM_007417178.1"/>
</dbReference>
<keyword evidence="6 8" id="KW-1133">Transmembrane helix</keyword>
<keyword evidence="7 8" id="KW-0472">Membrane</keyword>
<dbReference type="GO" id="GO:0000045">
    <property type="term" value="P:autophagosome assembly"/>
    <property type="evidence" value="ECO:0007669"/>
    <property type="project" value="TreeGrafter"/>
</dbReference>
<evidence type="ECO:0000256" key="2">
    <source>
        <dbReference type="ARBA" id="ARBA00009436"/>
    </source>
</evidence>
<proteinExistence type="inferred from homology"/>
<evidence type="ECO:0000256" key="1">
    <source>
        <dbReference type="ARBA" id="ARBA00004477"/>
    </source>
</evidence>
<sequence length="125" mass="14029">MASLTGVNPSISYNPDHLNSICPEILISNQKSIEFIKSMTSTISGSLCGILGLTNHLGFLFYLLTSFIVSSLIWFSTFIKSKSSTSSNQSLTYFKSSYTLWTSSLIDNLFTFILWWTLFYGLIHS</sequence>
<dbReference type="AlphaFoldDB" id="F4S763"/>
<dbReference type="EMBL" id="GL883158">
    <property type="protein sequence ID" value="EGF99524.1"/>
    <property type="molecule type" value="Genomic_DNA"/>
</dbReference>
<name>F4S763_MELLP</name>
<organism evidence="10">
    <name type="scientific">Melampsora larici-populina (strain 98AG31 / pathotype 3-4-7)</name>
    <name type="common">Poplar leaf rust fungus</name>
    <dbReference type="NCBI Taxonomy" id="747676"/>
    <lineage>
        <taxon>Eukaryota</taxon>
        <taxon>Fungi</taxon>
        <taxon>Dikarya</taxon>
        <taxon>Basidiomycota</taxon>
        <taxon>Pucciniomycotina</taxon>
        <taxon>Pucciniomycetes</taxon>
        <taxon>Pucciniales</taxon>
        <taxon>Melampsoraceae</taxon>
        <taxon>Melampsora</taxon>
    </lineage>
</organism>
<dbReference type="GeneID" id="18936839"/>
<evidence type="ECO:0000313" key="9">
    <source>
        <dbReference type="EMBL" id="EGF99524.1"/>
    </source>
</evidence>
<dbReference type="VEuPathDB" id="FungiDB:MELLADRAFT_94286"/>
<evidence type="ECO:0000256" key="6">
    <source>
        <dbReference type="ARBA" id="ARBA00022989"/>
    </source>
</evidence>
<dbReference type="HOGENOM" id="CLU_110781_4_0_1"/>
<dbReference type="PANTHER" id="PTHR20994">
    <property type="entry name" value="ER MEMBRANE PROTEIN COMPLEX SUBUNIT 6"/>
    <property type="match status" value="1"/>
</dbReference>
<feature type="transmembrane region" description="Helical" evidence="8">
    <location>
        <begin position="59"/>
        <end position="79"/>
    </location>
</feature>
<comment type="similarity">
    <text evidence="2">Belongs to the EMC6 family.</text>
</comment>
<evidence type="ECO:0000256" key="3">
    <source>
        <dbReference type="ARBA" id="ARBA00020827"/>
    </source>
</evidence>
<feature type="transmembrane region" description="Helical" evidence="8">
    <location>
        <begin position="100"/>
        <end position="123"/>
    </location>
</feature>
<dbReference type="STRING" id="747676.F4S763"/>
<dbReference type="PANTHER" id="PTHR20994:SF0">
    <property type="entry name" value="ER MEMBRANE PROTEIN COMPLEX SUBUNIT 6"/>
    <property type="match status" value="1"/>
</dbReference>
<evidence type="ECO:0000256" key="5">
    <source>
        <dbReference type="ARBA" id="ARBA00022824"/>
    </source>
</evidence>
<dbReference type="Pfam" id="PF07019">
    <property type="entry name" value="EMC6"/>
    <property type="match status" value="1"/>
</dbReference>
<dbReference type="GO" id="GO:0034975">
    <property type="term" value="P:protein folding in endoplasmic reticulum"/>
    <property type="evidence" value="ECO:0007669"/>
    <property type="project" value="TreeGrafter"/>
</dbReference>
<dbReference type="FunCoup" id="F4S763">
    <property type="interactions" value="208"/>
</dbReference>
<evidence type="ECO:0000313" key="10">
    <source>
        <dbReference type="Proteomes" id="UP000001072"/>
    </source>
</evidence>
<reference evidence="10" key="1">
    <citation type="journal article" date="2011" name="Proc. Natl. Acad. Sci. U.S.A.">
        <title>Obligate biotrophy features unraveled by the genomic analysis of rust fungi.</title>
        <authorList>
            <person name="Duplessis S."/>
            <person name="Cuomo C.A."/>
            <person name="Lin Y.-C."/>
            <person name="Aerts A."/>
            <person name="Tisserant E."/>
            <person name="Veneault-Fourrey C."/>
            <person name="Joly D.L."/>
            <person name="Hacquard S."/>
            <person name="Amselem J."/>
            <person name="Cantarel B.L."/>
            <person name="Chiu R."/>
            <person name="Coutinho P.M."/>
            <person name="Feau N."/>
            <person name="Field M."/>
            <person name="Frey P."/>
            <person name="Gelhaye E."/>
            <person name="Goldberg J."/>
            <person name="Grabherr M.G."/>
            <person name="Kodira C.D."/>
            <person name="Kohler A."/>
            <person name="Kuees U."/>
            <person name="Lindquist E.A."/>
            <person name="Lucas S.M."/>
            <person name="Mago R."/>
            <person name="Mauceli E."/>
            <person name="Morin E."/>
            <person name="Murat C."/>
            <person name="Pangilinan J.L."/>
            <person name="Park R."/>
            <person name="Pearson M."/>
            <person name="Quesneville H."/>
            <person name="Rouhier N."/>
            <person name="Sakthikumar S."/>
            <person name="Salamov A.A."/>
            <person name="Schmutz J."/>
            <person name="Selles B."/>
            <person name="Shapiro H."/>
            <person name="Tanguay P."/>
            <person name="Tuskan G.A."/>
            <person name="Henrissat B."/>
            <person name="Van de Peer Y."/>
            <person name="Rouze P."/>
            <person name="Ellis J.G."/>
            <person name="Dodds P.N."/>
            <person name="Schein J.E."/>
            <person name="Zhong S."/>
            <person name="Hamelin R.C."/>
            <person name="Grigoriev I.V."/>
            <person name="Szabo L.J."/>
            <person name="Martin F."/>
        </authorList>
    </citation>
    <scope>NUCLEOTIDE SEQUENCE [LARGE SCALE GENOMIC DNA]</scope>
    <source>
        <strain evidence="10">98AG31 / pathotype 3-4-7</strain>
    </source>
</reference>
<evidence type="ECO:0000256" key="4">
    <source>
        <dbReference type="ARBA" id="ARBA00022692"/>
    </source>
</evidence>
<keyword evidence="5" id="KW-0256">Endoplasmic reticulum</keyword>
<accession>F4S763</accession>
<keyword evidence="4 8" id="KW-0812">Transmembrane</keyword>
<comment type="subcellular location">
    <subcellularLocation>
        <location evidence="1">Endoplasmic reticulum membrane</location>
        <topology evidence="1">Multi-pass membrane protein</topology>
    </subcellularLocation>
</comment>
<dbReference type="OrthoDB" id="16510at2759"/>
<dbReference type="GO" id="GO:0072546">
    <property type="term" value="C:EMC complex"/>
    <property type="evidence" value="ECO:0007669"/>
    <property type="project" value="InterPro"/>
</dbReference>
<dbReference type="eggNOG" id="KOG4455">
    <property type="taxonomic scope" value="Eukaryota"/>
</dbReference>
<dbReference type="InterPro" id="IPR008504">
    <property type="entry name" value="Emc6"/>
</dbReference>
<protein>
    <recommendedName>
        <fullName evidence="3">ER membrane protein complex subunit 6</fullName>
    </recommendedName>
</protein>
<dbReference type="KEGG" id="mlr:MELLADRAFT_94286"/>
<evidence type="ECO:0000256" key="7">
    <source>
        <dbReference type="ARBA" id="ARBA00023136"/>
    </source>
</evidence>
<evidence type="ECO:0000256" key="8">
    <source>
        <dbReference type="SAM" id="Phobius"/>
    </source>
</evidence>
<dbReference type="Proteomes" id="UP000001072">
    <property type="component" value="Unassembled WGS sequence"/>
</dbReference>
<keyword evidence="10" id="KW-1185">Reference proteome</keyword>